<evidence type="ECO:0000256" key="1">
    <source>
        <dbReference type="ARBA" id="ARBA00000900"/>
    </source>
</evidence>
<dbReference type="GeneID" id="70237033"/>
<dbReference type="InterPro" id="IPR050731">
    <property type="entry name" value="HRD1_E3_ubiq-ligases"/>
</dbReference>
<evidence type="ECO:0000256" key="14">
    <source>
        <dbReference type="PROSITE-ProRule" id="PRU00175"/>
    </source>
</evidence>
<dbReference type="OrthoDB" id="9984778at2759"/>
<dbReference type="InterPro" id="IPR024766">
    <property type="entry name" value="Znf_RING_H2"/>
</dbReference>
<dbReference type="FunFam" id="3.30.40.10:FF:000626">
    <property type="entry name" value="Transmembrane ubiquitin ligase 1"/>
    <property type="match status" value="1"/>
</dbReference>
<dbReference type="EC" id="2.3.2.27" evidence="4"/>
<evidence type="ECO:0000256" key="6">
    <source>
        <dbReference type="ARBA" id="ARBA00022692"/>
    </source>
</evidence>
<dbReference type="Pfam" id="PF12678">
    <property type="entry name" value="zf-rbx1"/>
    <property type="match status" value="1"/>
</dbReference>
<evidence type="ECO:0000256" key="16">
    <source>
        <dbReference type="SAM" id="SignalP"/>
    </source>
</evidence>
<reference evidence="18" key="1">
    <citation type="journal article" date="2021" name="Open Biol.">
        <title>Shared evolutionary footprints suggest mitochondrial oxidative damage underlies multiple complex I losses in fungi.</title>
        <authorList>
            <person name="Schikora-Tamarit M.A."/>
            <person name="Marcet-Houben M."/>
            <person name="Nosek J."/>
            <person name="Gabaldon T."/>
        </authorList>
    </citation>
    <scope>NUCLEOTIDE SEQUENCE</scope>
    <source>
        <strain evidence="18">CBS6075</strain>
    </source>
</reference>
<evidence type="ECO:0000256" key="2">
    <source>
        <dbReference type="ARBA" id="ARBA00004127"/>
    </source>
</evidence>
<feature type="transmembrane region" description="Helical" evidence="15">
    <location>
        <begin position="495"/>
        <end position="516"/>
    </location>
</feature>
<feature type="transmembrane region" description="Helical" evidence="15">
    <location>
        <begin position="362"/>
        <end position="379"/>
    </location>
</feature>
<feature type="domain" description="RING-type" evidence="17">
    <location>
        <begin position="657"/>
        <end position="717"/>
    </location>
</feature>
<evidence type="ECO:0000313" key="18">
    <source>
        <dbReference type="EMBL" id="KAH3663668.1"/>
    </source>
</evidence>
<evidence type="ECO:0000256" key="11">
    <source>
        <dbReference type="ARBA" id="ARBA00022833"/>
    </source>
</evidence>
<proteinExistence type="predicted"/>
<evidence type="ECO:0000256" key="9">
    <source>
        <dbReference type="ARBA" id="ARBA00022771"/>
    </source>
</evidence>
<keyword evidence="5" id="KW-0808">Transferase</keyword>
<dbReference type="GO" id="GO:0061630">
    <property type="term" value="F:ubiquitin protein ligase activity"/>
    <property type="evidence" value="ECO:0007669"/>
    <property type="project" value="UniProtKB-EC"/>
</dbReference>
<evidence type="ECO:0000256" key="12">
    <source>
        <dbReference type="ARBA" id="ARBA00022989"/>
    </source>
</evidence>
<dbReference type="InterPro" id="IPR021319">
    <property type="entry name" value="DUF2921"/>
</dbReference>
<dbReference type="InterPro" id="IPR013083">
    <property type="entry name" value="Znf_RING/FYVE/PHD"/>
</dbReference>
<comment type="pathway">
    <text evidence="3">Protein modification; protein ubiquitination.</text>
</comment>
<feature type="transmembrane region" description="Helical" evidence="15">
    <location>
        <begin position="391"/>
        <end position="412"/>
    </location>
</feature>
<keyword evidence="7" id="KW-0479">Metal-binding</keyword>
<reference evidence="18" key="2">
    <citation type="submission" date="2021-01" db="EMBL/GenBank/DDBJ databases">
        <authorList>
            <person name="Schikora-Tamarit M.A."/>
        </authorList>
    </citation>
    <scope>NUCLEOTIDE SEQUENCE</scope>
    <source>
        <strain evidence="18">CBS6075</strain>
    </source>
</reference>
<feature type="transmembrane region" description="Helical" evidence="15">
    <location>
        <begin position="418"/>
        <end position="441"/>
    </location>
</feature>
<dbReference type="InterPro" id="IPR001841">
    <property type="entry name" value="Znf_RING"/>
</dbReference>
<protein>
    <recommendedName>
        <fullName evidence="4">RING-type E3 ubiquitin transferase</fullName>
        <ecNumber evidence="4">2.3.2.27</ecNumber>
    </recommendedName>
</protein>
<dbReference type="AlphaFoldDB" id="A0A9P8P0N1"/>
<dbReference type="Pfam" id="PF11145">
    <property type="entry name" value="DUF2921"/>
    <property type="match status" value="1"/>
</dbReference>
<evidence type="ECO:0000256" key="4">
    <source>
        <dbReference type="ARBA" id="ARBA00012483"/>
    </source>
</evidence>
<dbReference type="GO" id="GO:0043161">
    <property type="term" value="P:proteasome-mediated ubiquitin-dependent protein catabolic process"/>
    <property type="evidence" value="ECO:0007669"/>
    <property type="project" value="TreeGrafter"/>
</dbReference>
<name>A0A9P8P0N1_9ASCO</name>
<dbReference type="GO" id="GO:0012505">
    <property type="term" value="C:endomembrane system"/>
    <property type="evidence" value="ECO:0007669"/>
    <property type="project" value="UniProtKB-SubCell"/>
</dbReference>
<keyword evidence="10" id="KW-0833">Ubl conjugation pathway</keyword>
<keyword evidence="19" id="KW-1185">Reference proteome</keyword>
<keyword evidence="6 15" id="KW-0812">Transmembrane</keyword>
<feature type="chain" id="PRO_5040411497" description="RING-type E3 ubiquitin transferase" evidence="16">
    <location>
        <begin position="26"/>
        <end position="723"/>
    </location>
</feature>
<comment type="catalytic activity">
    <reaction evidence="1">
        <text>S-ubiquitinyl-[E2 ubiquitin-conjugating enzyme]-L-cysteine + [acceptor protein]-L-lysine = [E2 ubiquitin-conjugating enzyme]-L-cysteine + N(6)-ubiquitinyl-[acceptor protein]-L-lysine.</text>
        <dbReference type="EC" id="2.3.2.27"/>
    </reaction>
</comment>
<evidence type="ECO:0000256" key="10">
    <source>
        <dbReference type="ARBA" id="ARBA00022786"/>
    </source>
</evidence>
<organism evidence="18 19">
    <name type="scientific">Ogataea philodendri</name>
    <dbReference type="NCBI Taxonomy" id="1378263"/>
    <lineage>
        <taxon>Eukaryota</taxon>
        <taxon>Fungi</taxon>
        <taxon>Dikarya</taxon>
        <taxon>Ascomycota</taxon>
        <taxon>Saccharomycotina</taxon>
        <taxon>Pichiomycetes</taxon>
        <taxon>Pichiales</taxon>
        <taxon>Pichiaceae</taxon>
        <taxon>Ogataea</taxon>
    </lineage>
</organism>
<sequence>MPQINRGQLLLFIVFLTFLLPSAPPEEAGYLSPEERKQIVANYKDTISTERTAMLSNDYAAGYGNVTGYKLSYGDVLKGRRVEDWPFDDHTEFTESEKYSILPTQVSQRARSVWEQKDTESGVFWRNISGTIRGEYTNKEAFANIPMPLPYFYQNLTEYDQITSNLTNKAGNITDEHGLVRMALKNYNNTPQSQDTSFVTLNVRISDNDEQHGHTIELHGVYHEQTGNLVAVTTSGKFAGIYGLPHLNLQDDRYFNQTQVLLESVVNKTSLDDMDLTTVEEKLGRSSMCEFIAYMHFSSTNLTSSELEVIDNELATPLGRPHKPIPQLVASGLLYSPDCGLSINIPQSAGPRDEVQQNRVKNVLLLGIALMSAQIWLFIKQMGTTNTPSTMSCISFWSIATINLIDGSLSMISLLCSLIFGTLYIQFAVCAFLAFTCSSIFEMRYMILIYATQINERSISWRTAFQGTPIDERENTETQAAPVTAQDEQTISGQLYMRFFFSLIVFSFLVLNVTLWPKKNRIGFEYCIGILINSFWVPQIYRNVIRGSRKSFRRDFIVGTSIIRFLPIAYLNLFENPFYHHRDYKLVILLAGWLAVQNGLLYLQELFGPRFFLPDKYLPKTYDYHPLLSFEDLENSFNVDHEVVDSSQSHSKCKIDCTICMNSFEVPVLHKRHDKEDSGSVGLMARRAYMVTPCRHIFHTECLENWMKYKLQCPVCRNSLPPL</sequence>
<feature type="transmembrane region" description="Helical" evidence="15">
    <location>
        <begin position="522"/>
        <end position="544"/>
    </location>
</feature>
<evidence type="ECO:0000256" key="15">
    <source>
        <dbReference type="SAM" id="Phobius"/>
    </source>
</evidence>
<evidence type="ECO:0000256" key="7">
    <source>
        <dbReference type="ARBA" id="ARBA00022723"/>
    </source>
</evidence>
<dbReference type="GO" id="GO:0044695">
    <property type="term" value="C:Dsc E3 ubiquitin ligase complex"/>
    <property type="evidence" value="ECO:0007669"/>
    <property type="project" value="TreeGrafter"/>
</dbReference>
<dbReference type="PANTHER" id="PTHR22763">
    <property type="entry name" value="RING ZINC FINGER PROTEIN"/>
    <property type="match status" value="1"/>
</dbReference>
<dbReference type="SMART" id="SM00184">
    <property type="entry name" value="RING"/>
    <property type="match status" value="1"/>
</dbReference>
<keyword evidence="13 15" id="KW-0472">Membrane</keyword>
<comment type="subcellular location">
    <subcellularLocation>
        <location evidence="2">Endomembrane system</location>
        <topology evidence="2">Multi-pass membrane protein</topology>
    </subcellularLocation>
</comment>
<dbReference type="RefSeq" id="XP_046060004.1">
    <property type="nucleotide sequence ID" value="XM_046206216.1"/>
</dbReference>
<evidence type="ECO:0000256" key="8">
    <source>
        <dbReference type="ARBA" id="ARBA00022729"/>
    </source>
</evidence>
<dbReference type="EMBL" id="JAEUBE010000366">
    <property type="protein sequence ID" value="KAH3663668.1"/>
    <property type="molecule type" value="Genomic_DNA"/>
</dbReference>
<evidence type="ECO:0000256" key="5">
    <source>
        <dbReference type="ARBA" id="ARBA00022679"/>
    </source>
</evidence>
<feature type="signal peptide" evidence="16">
    <location>
        <begin position="1"/>
        <end position="25"/>
    </location>
</feature>
<dbReference type="Gene3D" id="3.30.40.10">
    <property type="entry name" value="Zinc/RING finger domain, C3HC4 (zinc finger)"/>
    <property type="match status" value="1"/>
</dbReference>
<keyword evidence="12 15" id="KW-1133">Transmembrane helix</keyword>
<accession>A0A9P8P0N1</accession>
<feature type="transmembrane region" description="Helical" evidence="15">
    <location>
        <begin position="586"/>
        <end position="603"/>
    </location>
</feature>
<dbReference type="PANTHER" id="PTHR22763:SF162">
    <property type="entry name" value="TRANSMEMBRANE E3 UBIQUITIN-PROTEIN LIGASE 1"/>
    <property type="match status" value="1"/>
</dbReference>
<dbReference type="SUPFAM" id="SSF57850">
    <property type="entry name" value="RING/U-box"/>
    <property type="match status" value="1"/>
</dbReference>
<keyword evidence="8 16" id="KW-0732">Signal</keyword>
<gene>
    <name evidence="18" type="ORF">OGAPHI_005069</name>
</gene>
<dbReference type="PROSITE" id="PS50089">
    <property type="entry name" value="ZF_RING_2"/>
    <property type="match status" value="1"/>
</dbReference>
<dbReference type="GO" id="GO:0008270">
    <property type="term" value="F:zinc ion binding"/>
    <property type="evidence" value="ECO:0007669"/>
    <property type="project" value="UniProtKB-KW"/>
</dbReference>
<evidence type="ECO:0000256" key="3">
    <source>
        <dbReference type="ARBA" id="ARBA00004906"/>
    </source>
</evidence>
<keyword evidence="9 14" id="KW-0863">Zinc-finger</keyword>
<comment type="caution">
    <text evidence="18">The sequence shown here is derived from an EMBL/GenBank/DDBJ whole genome shotgun (WGS) entry which is preliminary data.</text>
</comment>
<evidence type="ECO:0000256" key="13">
    <source>
        <dbReference type="ARBA" id="ARBA00023136"/>
    </source>
</evidence>
<evidence type="ECO:0000313" key="19">
    <source>
        <dbReference type="Proteomes" id="UP000769157"/>
    </source>
</evidence>
<evidence type="ECO:0000259" key="17">
    <source>
        <dbReference type="PROSITE" id="PS50089"/>
    </source>
</evidence>
<dbReference type="Proteomes" id="UP000769157">
    <property type="component" value="Unassembled WGS sequence"/>
</dbReference>
<keyword evidence="11" id="KW-0862">Zinc</keyword>